<evidence type="ECO:0008006" key="3">
    <source>
        <dbReference type="Google" id="ProtNLM"/>
    </source>
</evidence>
<evidence type="ECO:0000313" key="1">
    <source>
        <dbReference type="EMBL" id="AFV77262.1"/>
    </source>
</evidence>
<gene>
    <name evidence="1" type="ORF">Theos_2273</name>
</gene>
<reference evidence="1 2" key="1">
    <citation type="journal article" date="2013" name="Genome Announc.">
        <title>Whole Genome Sequencing of Thermus oshimai JL-2 and Thermus thermophilus JL-18, Incomplete Denitrifiers from the United States Great Basin.</title>
        <authorList>
            <person name="Murugapiran S.K."/>
            <person name="Huntemann M."/>
            <person name="Wei C.L."/>
            <person name="Han J."/>
            <person name="Detter J.C."/>
            <person name="Han C.S."/>
            <person name="Erkkila T.H."/>
            <person name="Teshima H."/>
            <person name="Chen A."/>
            <person name="Kyrpides N."/>
            <person name="Mavrommatis K."/>
            <person name="Markowitz V."/>
            <person name="Szeto E."/>
            <person name="Ivanova N."/>
            <person name="Pagani I."/>
            <person name="Lam J."/>
            <person name="McDonald A.I."/>
            <person name="Dodsworth J.A."/>
            <person name="Pati A."/>
            <person name="Goodwin L."/>
            <person name="Peters L."/>
            <person name="Pitluck S."/>
            <person name="Woyke T."/>
            <person name="Hedlund B.P."/>
        </authorList>
    </citation>
    <scope>NUCLEOTIDE SEQUENCE</scope>
    <source>
        <strain evidence="1 2">JL-2</strain>
        <plasmid evidence="1">pTHEOS01</plasmid>
    </source>
</reference>
<dbReference type="PATRIC" id="fig|751945.3.peg.2214"/>
<dbReference type="KEGG" id="tos:Theos_2273"/>
<dbReference type="HOGENOM" id="CLU_1824430_0_0_0"/>
<dbReference type="RefSeq" id="WP_015065259.1">
    <property type="nucleotide sequence ID" value="NC_019387.1"/>
</dbReference>
<name>K7RLK6_THEOS</name>
<protein>
    <recommendedName>
        <fullName evidence="3">Bacterial sensory transduction regulator</fullName>
    </recommendedName>
</protein>
<evidence type="ECO:0000313" key="2">
    <source>
        <dbReference type="Proteomes" id="UP000000211"/>
    </source>
</evidence>
<dbReference type="EMBL" id="CP003250">
    <property type="protein sequence ID" value="AFV77262.1"/>
    <property type="molecule type" value="Genomic_DNA"/>
</dbReference>
<accession>K7RLK6</accession>
<dbReference type="AlphaFoldDB" id="K7RLK6"/>
<geneLocation type="plasmid" evidence="1 2">
    <name>pTHEOS01</name>
</geneLocation>
<organism evidence="1 2">
    <name type="scientific">Thermus oshimai JL-2</name>
    <dbReference type="NCBI Taxonomy" id="751945"/>
    <lineage>
        <taxon>Bacteria</taxon>
        <taxon>Thermotogati</taxon>
        <taxon>Deinococcota</taxon>
        <taxon>Deinococci</taxon>
        <taxon>Thermales</taxon>
        <taxon>Thermaceae</taxon>
        <taxon>Thermus</taxon>
    </lineage>
</organism>
<dbReference type="Proteomes" id="UP000000211">
    <property type="component" value="Plasmid pTHEOS01"/>
</dbReference>
<proteinExistence type="predicted"/>
<keyword evidence="2" id="KW-1185">Reference proteome</keyword>
<keyword evidence="1" id="KW-0614">Plasmid</keyword>
<sequence>MHGILEDLSSWLGERGYQILGQKVDGDGDGFLGFTPPGVSLRYVLVLQREDDGLFFYALHLTFGDLKPPEPVLLGVAARIKGVKAFLDGDGDLVLGVEGFTHDPHALPFVLPTLVEALQQTALLLGFWKVMGDILPLGGRA</sequence>